<reference evidence="1 2" key="1">
    <citation type="journal article" date="2022" name="Plant J.">
        <title>Chromosome-level genome of Camellia lanceoleosa provides a valuable resource for understanding genome evolution and self-incompatibility.</title>
        <authorList>
            <person name="Gong W."/>
            <person name="Xiao S."/>
            <person name="Wang L."/>
            <person name="Liao Z."/>
            <person name="Chang Y."/>
            <person name="Mo W."/>
            <person name="Hu G."/>
            <person name="Li W."/>
            <person name="Zhao G."/>
            <person name="Zhu H."/>
            <person name="Hu X."/>
            <person name="Ji K."/>
            <person name="Xiang X."/>
            <person name="Song Q."/>
            <person name="Yuan D."/>
            <person name="Jin S."/>
            <person name="Zhang L."/>
        </authorList>
    </citation>
    <scope>NUCLEOTIDE SEQUENCE [LARGE SCALE GENOMIC DNA]</scope>
    <source>
        <strain evidence="1">SQ_2022a</strain>
    </source>
</reference>
<proteinExistence type="predicted"/>
<dbReference type="Proteomes" id="UP001060215">
    <property type="component" value="Chromosome 15"/>
</dbReference>
<keyword evidence="2" id="KW-1185">Reference proteome</keyword>
<evidence type="ECO:0000313" key="2">
    <source>
        <dbReference type="Proteomes" id="UP001060215"/>
    </source>
</evidence>
<name>A0ACC0F7V3_9ERIC</name>
<protein>
    <submittedName>
        <fullName evidence="1">Uncharacterized protein</fullName>
    </submittedName>
</protein>
<gene>
    <name evidence="1" type="ORF">LOK49_LG14G01994</name>
</gene>
<accession>A0ACC0F7V3</accession>
<comment type="caution">
    <text evidence="1">The sequence shown here is derived from an EMBL/GenBank/DDBJ whole genome shotgun (WGS) entry which is preliminary data.</text>
</comment>
<sequence length="73" mass="7576">MASSSTRVVMVSLIIIFAMVSSPLMLESAAARIPHRELAGPICPACVCCEPPPPNSCCPCCSTPIQTSGNETP</sequence>
<dbReference type="EMBL" id="CM045772">
    <property type="protein sequence ID" value="KAI7984777.1"/>
    <property type="molecule type" value="Genomic_DNA"/>
</dbReference>
<organism evidence="1 2">
    <name type="scientific">Camellia lanceoleosa</name>
    <dbReference type="NCBI Taxonomy" id="1840588"/>
    <lineage>
        <taxon>Eukaryota</taxon>
        <taxon>Viridiplantae</taxon>
        <taxon>Streptophyta</taxon>
        <taxon>Embryophyta</taxon>
        <taxon>Tracheophyta</taxon>
        <taxon>Spermatophyta</taxon>
        <taxon>Magnoliopsida</taxon>
        <taxon>eudicotyledons</taxon>
        <taxon>Gunneridae</taxon>
        <taxon>Pentapetalae</taxon>
        <taxon>asterids</taxon>
        <taxon>Ericales</taxon>
        <taxon>Theaceae</taxon>
        <taxon>Camellia</taxon>
    </lineage>
</organism>
<evidence type="ECO:0000313" key="1">
    <source>
        <dbReference type="EMBL" id="KAI7984777.1"/>
    </source>
</evidence>